<gene>
    <name evidence="2" type="primary">spoIID</name>
    <name evidence="2" type="ORF">CHR53_26745</name>
</gene>
<feature type="domain" description="Sporulation stage II protein D amidase enhancer LytB N-terminal" evidence="1">
    <location>
        <begin position="72"/>
        <end position="173"/>
    </location>
</feature>
<dbReference type="InterPro" id="IPR013693">
    <property type="entry name" value="SpoIID/LytB_N"/>
</dbReference>
<dbReference type="Pfam" id="PF08486">
    <property type="entry name" value="SpoIID"/>
    <property type="match status" value="1"/>
</dbReference>
<protein>
    <submittedName>
        <fullName evidence="2">Stage II sporulation protein D</fullName>
    </submittedName>
</protein>
<dbReference type="STRING" id="1193713.GCA_001636315_02263"/>
<organism evidence="2 3">
    <name type="scientific">Neobacillus mesonae</name>
    <dbReference type="NCBI Taxonomy" id="1193713"/>
    <lineage>
        <taxon>Bacteria</taxon>
        <taxon>Bacillati</taxon>
        <taxon>Bacillota</taxon>
        <taxon>Bacilli</taxon>
        <taxon>Bacillales</taxon>
        <taxon>Bacillaceae</taxon>
        <taxon>Neobacillus</taxon>
    </lineage>
</organism>
<dbReference type="InterPro" id="IPR051922">
    <property type="entry name" value="Bact_Sporulation_Assoc"/>
</dbReference>
<accession>A0A3Q9R098</accession>
<dbReference type="PANTHER" id="PTHR30032">
    <property type="entry name" value="N-ACETYLMURAMOYL-L-ALANINE AMIDASE-RELATED"/>
    <property type="match status" value="1"/>
</dbReference>
<reference evidence="2 3" key="1">
    <citation type="submission" date="2017-07" db="EMBL/GenBank/DDBJ databases">
        <title>The complete genome sequence of Bacillus mesonae strain H20-5, an efficient strain improving plant abiotic stress resistance.</title>
        <authorList>
            <person name="Kim S.Y."/>
            <person name="Song H."/>
            <person name="Sang M.K."/>
            <person name="Weon H.-Y."/>
            <person name="Song J."/>
        </authorList>
    </citation>
    <scope>NUCLEOTIDE SEQUENCE [LARGE SCALE GENOMIC DNA]</scope>
    <source>
        <strain evidence="2 3">H20-5</strain>
    </source>
</reference>
<dbReference type="InterPro" id="IPR014225">
    <property type="entry name" value="Spore_II_D_firmicutes"/>
</dbReference>
<evidence type="ECO:0000259" key="1">
    <source>
        <dbReference type="Pfam" id="PF08486"/>
    </source>
</evidence>
<evidence type="ECO:0000313" key="2">
    <source>
        <dbReference type="EMBL" id="AZU64539.1"/>
    </source>
</evidence>
<dbReference type="GO" id="GO:0030435">
    <property type="term" value="P:sporulation resulting in formation of a cellular spore"/>
    <property type="evidence" value="ECO:0007669"/>
    <property type="project" value="InterPro"/>
</dbReference>
<dbReference type="OrthoDB" id="9794671at2"/>
<sequence>MEKFKPLIVLASILFALTLIIPAVLVLPFSDGKASGKLGEELARGKAPASKTVTSTTKDPAVEVAVFRSAKSTIEKVDLENYLVGVVAAEMPADFNEEALKAQALAARTYIVNRLTSKDKLGVPKGAMVTDTQIHQVYKNDAEQRRDWGKDYAWKKKKVLTAVRETSGQILTYKNKPIDALFFSTSNGYTENSEDYWDGEIPYLRSVSSPWDKGTEKYIHKMQIPVSQFEARLGVRVGSGGTIGKIIARTEGKRVAKVDFNGKILTGKSIREKLDLRSTDFSWERKGSSIVITTKGFGHGVGMSQYGANGMAAEGKSYKDIVLHYYKGVKITSAENMLATVTARK</sequence>
<dbReference type="NCBIfam" id="TIGR02870">
    <property type="entry name" value="spore_II_D"/>
    <property type="match status" value="1"/>
</dbReference>
<keyword evidence="3" id="KW-1185">Reference proteome</keyword>
<dbReference type="AlphaFoldDB" id="A0A3Q9R098"/>
<proteinExistence type="predicted"/>
<dbReference type="Proteomes" id="UP000282892">
    <property type="component" value="Chromosome"/>
</dbReference>
<dbReference type="InterPro" id="IPR013486">
    <property type="entry name" value="SpoIID/LytB"/>
</dbReference>
<dbReference type="NCBIfam" id="TIGR02669">
    <property type="entry name" value="SpoIID_LytB"/>
    <property type="match status" value="1"/>
</dbReference>
<dbReference type="EMBL" id="CP022572">
    <property type="protein sequence ID" value="AZU64539.1"/>
    <property type="molecule type" value="Genomic_DNA"/>
</dbReference>
<dbReference type="RefSeq" id="WP_066389385.1">
    <property type="nucleotide sequence ID" value="NZ_CP022572.1"/>
</dbReference>
<dbReference type="GO" id="GO:0030288">
    <property type="term" value="C:outer membrane-bounded periplasmic space"/>
    <property type="evidence" value="ECO:0007669"/>
    <property type="project" value="TreeGrafter"/>
</dbReference>
<evidence type="ECO:0000313" key="3">
    <source>
        <dbReference type="Proteomes" id="UP000282892"/>
    </source>
</evidence>
<dbReference type="PANTHER" id="PTHR30032:SF4">
    <property type="entry name" value="AMIDASE ENHANCER"/>
    <property type="match status" value="1"/>
</dbReference>
<name>A0A3Q9R098_9BACI</name>
<dbReference type="KEGG" id="nmk:CHR53_26745"/>